<organism evidence="1 2">
    <name type="scientific">Dysgonomonas termitidis</name>
    <dbReference type="NCBI Taxonomy" id="1516126"/>
    <lineage>
        <taxon>Bacteria</taxon>
        <taxon>Pseudomonadati</taxon>
        <taxon>Bacteroidota</taxon>
        <taxon>Bacteroidia</taxon>
        <taxon>Bacteroidales</taxon>
        <taxon>Dysgonomonadaceae</taxon>
        <taxon>Dysgonomonas</taxon>
    </lineage>
</organism>
<protein>
    <recommendedName>
        <fullName evidence="3">Carboxypeptidase regulatory-like domain-containing protein</fullName>
    </recommendedName>
</protein>
<proteinExistence type="predicted"/>
<dbReference type="Proteomes" id="UP001596023">
    <property type="component" value="Unassembled WGS sequence"/>
</dbReference>
<comment type="caution">
    <text evidence="1">The sequence shown here is derived from an EMBL/GenBank/DDBJ whole genome shotgun (WGS) entry which is preliminary data.</text>
</comment>
<evidence type="ECO:0008006" key="3">
    <source>
        <dbReference type="Google" id="ProtNLM"/>
    </source>
</evidence>
<accession>A0ABV9KS48</accession>
<keyword evidence="2" id="KW-1185">Reference proteome</keyword>
<evidence type="ECO:0000313" key="2">
    <source>
        <dbReference type="Proteomes" id="UP001596023"/>
    </source>
</evidence>
<name>A0ABV9KS48_9BACT</name>
<dbReference type="RefSeq" id="WP_379994012.1">
    <property type="nucleotide sequence ID" value="NZ_JBHSGN010000026.1"/>
</dbReference>
<reference evidence="2" key="1">
    <citation type="journal article" date="2019" name="Int. J. Syst. Evol. Microbiol.">
        <title>The Global Catalogue of Microorganisms (GCM) 10K type strain sequencing project: providing services to taxonomists for standard genome sequencing and annotation.</title>
        <authorList>
            <consortium name="The Broad Institute Genomics Platform"/>
            <consortium name="The Broad Institute Genome Sequencing Center for Infectious Disease"/>
            <person name="Wu L."/>
            <person name="Ma J."/>
        </authorList>
    </citation>
    <scope>NUCLEOTIDE SEQUENCE [LARGE SCALE GENOMIC DNA]</scope>
    <source>
        <strain evidence="2">CCUG 66188</strain>
    </source>
</reference>
<dbReference type="EMBL" id="JBHSGN010000026">
    <property type="protein sequence ID" value="MFC4672803.1"/>
    <property type="molecule type" value="Genomic_DNA"/>
</dbReference>
<evidence type="ECO:0000313" key="1">
    <source>
        <dbReference type="EMBL" id="MFC4672803.1"/>
    </source>
</evidence>
<gene>
    <name evidence="1" type="ORF">ACFO6W_03745</name>
</gene>
<sequence>MNVFIFRWNQSRRGIKLTLLLFIIMGSITSVYAQQNGSVSGIITDPETSEPLISATAVIEETKHAAGSMSGFIVKQHWEKEGVIIVKCNDVPNPKVKFHTEGWKIRTNISNSKQRIQLFI</sequence>